<evidence type="ECO:0000313" key="1">
    <source>
        <dbReference type="EMBL" id="KII74699.1"/>
    </source>
</evidence>
<reference evidence="1 2" key="1">
    <citation type="journal article" date="2014" name="Genome Biol. Evol.">
        <title>The genome of the myxosporean Thelohanellus kitauei shows adaptations to nutrient acquisition within its fish host.</title>
        <authorList>
            <person name="Yang Y."/>
            <person name="Xiong J."/>
            <person name="Zhou Z."/>
            <person name="Huo F."/>
            <person name="Miao W."/>
            <person name="Ran C."/>
            <person name="Liu Y."/>
            <person name="Zhang J."/>
            <person name="Feng J."/>
            <person name="Wang M."/>
            <person name="Wang M."/>
            <person name="Wang L."/>
            <person name="Yao B."/>
        </authorList>
    </citation>
    <scope>NUCLEOTIDE SEQUENCE [LARGE SCALE GENOMIC DNA]</scope>
    <source>
        <strain evidence="1">Wuqing</strain>
    </source>
</reference>
<accession>A0A0C2JA89</accession>
<comment type="caution">
    <text evidence="1">The sequence shown here is derived from an EMBL/GenBank/DDBJ whole genome shotgun (WGS) entry which is preliminary data.</text>
</comment>
<evidence type="ECO:0000313" key="2">
    <source>
        <dbReference type="Proteomes" id="UP000031668"/>
    </source>
</evidence>
<name>A0A0C2JA89_THEKT</name>
<proteinExistence type="predicted"/>
<dbReference type="Proteomes" id="UP000031668">
    <property type="component" value="Unassembled WGS sequence"/>
</dbReference>
<sequence>MCDPTQFFIFGKEDTIWLKHASIKLCKTSDNIPKLMYAYYVQLCCKAIEKQLKNCYLSITVKCTIAATSCKSTEGDQACRTSFILNNYIFRLGDQTKTTLVVPIIRYQPPPNTNKPKSTKLKISEFFKHLMSGKS</sequence>
<organism evidence="1 2">
    <name type="scientific">Thelohanellus kitauei</name>
    <name type="common">Myxosporean</name>
    <dbReference type="NCBI Taxonomy" id="669202"/>
    <lineage>
        <taxon>Eukaryota</taxon>
        <taxon>Metazoa</taxon>
        <taxon>Cnidaria</taxon>
        <taxon>Myxozoa</taxon>
        <taxon>Myxosporea</taxon>
        <taxon>Bivalvulida</taxon>
        <taxon>Platysporina</taxon>
        <taxon>Myxobolidae</taxon>
        <taxon>Thelohanellus</taxon>
    </lineage>
</organism>
<protein>
    <submittedName>
        <fullName evidence="1">Uncharacterized protein</fullName>
    </submittedName>
</protein>
<dbReference type="AlphaFoldDB" id="A0A0C2JA89"/>
<dbReference type="EMBL" id="JWZT01000324">
    <property type="protein sequence ID" value="KII74699.1"/>
    <property type="molecule type" value="Genomic_DNA"/>
</dbReference>
<gene>
    <name evidence="1" type="ORF">RF11_11397</name>
</gene>
<keyword evidence="2" id="KW-1185">Reference proteome</keyword>